<dbReference type="InterPro" id="IPR007801">
    <property type="entry name" value="MbnB/TglH/ChrH"/>
</dbReference>
<accession>A0A0P6XLI0</accession>
<evidence type="ECO:0000313" key="1">
    <source>
        <dbReference type="EMBL" id="KPL72651.1"/>
    </source>
</evidence>
<comment type="caution">
    <text evidence="1">The sequence shown here is derived from an EMBL/GenBank/DDBJ whole genome shotgun (WGS) entry which is preliminary data.</text>
</comment>
<reference evidence="1 2" key="1">
    <citation type="submission" date="2015-07" db="EMBL/GenBank/DDBJ databases">
        <title>Genome sequence of Leptolinea tardivitalis DSM 16556.</title>
        <authorList>
            <person name="Hemp J."/>
            <person name="Ward L.M."/>
            <person name="Pace L.A."/>
            <person name="Fischer W.W."/>
        </authorList>
    </citation>
    <scope>NUCLEOTIDE SEQUENCE [LARGE SCALE GENOMIC DNA]</scope>
    <source>
        <strain evidence="1 2">YMTK-2</strain>
    </source>
</reference>
<gene>
    <name evidence="1" type="ORF">ADM99_06020</name>
</gene>
<dbReference type="Proteomes" id="UP000050430">
    <property type="component" value="Unassembled WGS sequence"/>
</dbReference>
<sequence>MKLAVNYSPQAFDLLKSGLIKFDLFKSPNWKDMVADAGRLLPVYVHFDLSVGDGRLSKVDWIEVEDFLSATGTQTVNVHVVAPPELNPCIGAQLDQLSDTIIEEVLSVCKRFGPDHVIAENVPLPASGKEYLRPVALPPFFQRLVTETGCGMLLDLAHAAITAKTLHTDPLQFFSEFPLRRLKEIHITGLGLHEGEIHDHMEMRDQDWTLFESAIDQIKIGNWRTPEIIAFEYGGTGAPFVWRSESRVLLHQVPRLYDLVHYGDSKNAS</sequence>
<evidence type="ECO:0000313" key="2">
    <source>
        <dbReference type="Proteomes" id="UP000050430"/>
    </source>
</evidence>
<keyword evidence="2" id="KW-1185">Reference proteome</keyword>
<dbReference type="AlphaFoldDB" id="A0A0P6XLI0"/>
<evidence type="ECO:0008006" key="3">
    <source>
        <dbReference type="Google" id="ProtNLM"/>
    </source>
</evidence>
<dbReference type="STRING" id="229920.ADM99_06020"/>
<proteinExistence type="predicted"/>
<dbReference type="Gene3D" id="3.20.20.150">
    <property type="entry name" value="Divalent-metal-dependent TIM barrel enzymes"/>
    <property type="match status" value="1"/>
</dbReference>
<dbReference type="EMBL" id="LGCK01000007">
    <property type="protein sequence ID" value="KPL72651.1"/>
    <property type="molecule type" value="Genomic_DNA"/>
</dbReference>
<organism evidence="1 2">
    <name type="scientific">Leptolinea tardivitalis</name>
    <dbReference type="NCBI Taxonomy" id="229920"/>
    <lineage>
        <taxon>Bacteria</taxon>
        <taxon>Bacillati</taxon>
        <taxon>Chloroflexota</taxon>
        <taxon>Anaerolineae</taxon>
        <taxon>Anaerolineales</taxon>
        <taxon>Anaerolineaceae</taxon>
        <taxon>Leptolinea</taxon>
    </lineage>
</organism>
<dbReference type="RefSeq" id="WP_062421288.1">
    <property type="nucleotide sequence ID" value="NZ_BBYA01000008.1"/>
</dbReference>
<dbReference type="OrthoDB" id="9763101at2"/>
<protein>
    <recommendedName>
        <fullName evidence="3">Xylose isomerase-like TIM barrel domain-containing protein</fullName>
    </recommendedName>
</protein>
<dbReference type="Pfam" id="PF05114">
    <property type="entry name" value="MbnB_TglH_ChrH"/>
    <property type="match status" value="1"/>
</dbReference>
<name>A0A0P6XLI0_9CHLR</name>